<evidence type="ECO:0000313" key="3">
    <source>
        <dbReference type="Proteomes" id="UP000032180"/>
    </source>
</evidence>
<sequence>MAIYSCCSMAARALSSAARRINGKTGFPLLSSTTRRGSVQIRQNHSSNAQSQPEDDQIQNAVHDQVEAALNRKNVETVIPEEGGGPEDAWVPDQETGVFVPADEAAAVSLSGADKLSNGNGDSSSVLDQAVFVREEEMEDVERPAVDMAGDK</sequence>
<evidence type="ECO:0000313" key="2">
    <source>
        <dbReference type="EnsemblPlants" id="LPERR06G00830.1"/>
    </source>
</evidence>
<name>A0A0D9WL30_9ORYZ</name>
<protein>
    <submittedName>
        <fullName evidence="2">Uncharacterized protein</fullName>
    </submittedName>
</protein>
<dbReference type="AlphaFoldDB" id="A0A0D9WL30"/>
<feature type="region of interest" description="Disordered" evidence="1">
    <location>
        <begin position="35"/>
        <end position="58"/>
    </location>
</feature>
<dbReference type="HOGENOM" id="CLU_152851_0_0_1"/>
<accession>A0A0D9WL30</accession>
<keyword evidence="3" id="KW-1185">Reference proteome</keyword>
<evidence type="ECO:0000256" key="1">
    <source>
        <dbReference type="SAM" id="MobiDB-lite"/>
    </source>
</evidence>
<dbReference type="Pfam" id="PF22272">
    <property type="entry name" value="LEA_3b"/>
    <property type="match status" value="1"/>
</dbReference>
<dbReference type="InterPro" id="IPR039291">
    <property type="entry name" value="At5g17165-like"/>
</dbReference>
<dbReference type="PANTHER" id="PTHR35122:SF1">
    <property type="entry name" value="OS03G0627000 PROTEIN"/>
    <property type="match status" value="1"/>
</dbReference>
<dbReference type="Gramene" id="LPERR06G00830.1">
    <property type="protein sequence ID" value="LPERR06G00830.1"/>
    <property type="gene ID" value="LPERR06G00830"/>
</dbReference>
<dbReference type="PANTHER" id="PTHR35122">
    <property type="entry name" value="OSJNBA0093F12.14 PROTEIN"/>
    <property type="match status" value="1"/>
</dbReference>
<reference evidence="3" key="2">
    <citation type="submission" date="2013-12" db="EMBL/GenBank/DDBJ databases">
        <authorList>
            <person name="Yu Y."/>
            <person name="Lee S."/>
            <person name="de Baynast K."/>
            <person name="Wissotski M."/>
            <person name="Liu L."/>
            <person name="Talag J."/>
            <person name="Goicoechea J."/>
            <person name="Angelova A."/>
            <person name="Jetty R."/>
            <person name="Kudrna D."/>
            <person name="Golser W."/>
            <person name="Rivera L."/>
            <person name="Zhang J."/>
            <person name="Wing R."/>
        </authorList>
    </citation>
    <scope>NUCLEOTIDE SEQUENCE</scope>
</reference>
<dbReference type="Proteomes" id="UP000032180">
    <property type="component" value="Chromosome 6"/>
</dbReference>
<dbReference type="eggNOG" id="ENOG502R3SJ">
    <property type="taxonomic scope" value="Eukaryota"/>
</dbReference>
<proteinExistence type="predicted"/>
<organism evidence="2 3">
    <name type="scientific">Leersia perrieri</name>
    <dbReference type="NCBI Taxonomy" id="77586"/>
    <lineage>
        <taxon>Eukaryota</taxon>
        <taxon>Viridiplantae</taxon>
        <taxon>Streptophyta</taxon>
        <taxon>Embryophyta</taxon>
        <taxon>Tracheophyta</taxon>
        <taxon>Spermatophyta</taxon>
        <taxon>Magnoliopsida</taxon>
        <taxon>Liliopsida</taxon>
        <taxon>Poales</taxon>
        <taxon>Poaceae</taxon>
        <taxon>BOP clade</taxon>
        <taxon>Oryzoideae</taxon>
        <taxon>Oryzeae</taxon>
        <taxon>Oryzinae</taxon>
        <taxon>Leersia</taxon>
    </lineage>
</organism>
<reference evidence="2" key="3">
    <citation type="submission" date="2015-04" db="UniProtKB">
        <authorList>
            <consortium name="EnsemblPlants"/>
        </authorList>
    </citation>
    <scope>IDENTIFICATION</scope>
</reference>
<dbReference type="EnsemblPlants" id="LPERR06G00830.1">
    <property type="protein sequence ID" value="LPERR06G00830.1"/>
    <property type="gene ID" value="LPERR06G00830"/>
</dbReference>
<reference evidence="2 3" key="1">
    <citation type="submission" date="2012-08" db="EMBL/GenBank/DDBJ databases">
        <title>Oryza genome evolution.</title>
        <authorList>
            <person name="Wing R.A."/>
        </authorList>
    </citation>
    <scope>NUCLEOTIDE SEQUENCE</scope>
</reference>